<keyword evidence="1" id="KW-0472">Membrane</keyword>
<proteinExistence type="predicted"/>
<gene>
    <name evidence="2" type="ORF">TX23_24120</name>
</gene>
<evidence type="ECO:0000313" key="2">
    <source>
        <dbReference type="EMBL" id="KRP69249.1"/>
    </source>
</evidence>
<sequence length="69" mass="7541">MYPAQFFVEPASTVLTLIASVFHVLLGMFGGVLSRFFAKRAKSAWLQKWGLAAVLMALAVRLAVMSRPA</sequence>
<accession>A0A0R3AFN8</accession>
<name>A0A0R3AFN8_9PSED</name>
<keyword evidence="1" id="KW-1133">Transmembrane helix</keyword>
<dbReference type="AlphaFoldDB" id="A0A0R3AFN8"/>
<reference evidence="2 3" key="1">
    <citation type="submission" date="2015-02" db="EMBL/GenBank/DDBJ databases">
        <title>Two Pseudomonas sp. nov., isolated from raw milk.</title>
        <authorList>
            <person name="Wenning M."/>
            <person name="von Neubeck M."/>
            <person name="Huptas C."/>
            <person name="Scherer S."/>
        </authorList>
    </citation>
    <scope>NUCLEOTIDE SEQUENCE [LARGE SCALE GENOMIC DNA]</scope>
    <source>
        <strain evidence="2 3">DSM 29164</strain>
    </source>
</reference>
<keyword evidence="1" id="KW-0812">Transmembrane</keyword>
<dbReference type="EMBL" id="JYLN01000012">
    <property type="protein sequence ID" value="KRP69249.1"/>
    <property type="molecule type" value="Genomic_DNA"/>
</dbReference>
<evidence type="ECO:0000256" key="1">
    <source>
        <dbReference type="SAM" id="Phobius"/>
    </source>
</evidence>
<dbReference type="PATRIC" id="fig|1615673.3.peg.437"/>
<comment type="caution">
    <text evidence="2">The sequence shown here is derived from an EMBL/GenBank/DDBJ whole genome shotgun (WGS) entry which is preliminary data.</text>
</comment>
<organism evidence="2 3">
    <name type="scientific">Pseudomonas paralactis</name>
    <dbReference type="NCBI Taxonomy" id="1615673"/>
    <lineage>
        <taxon>Bacteria</taxon>
        <taxon>Pseudomonadati</taxon>
        <taxon>Pseudomonadota</taxon>
        <taxon>Gammaproteobacteria</taxon>
        <taxon>Pseudomonadales</taxon>
        <taxon>Pseudomonadaceae</taxon>
        <taxon>Pseudomonas</taxon>
    </lineage>
</organism>
<feature type="transmembrane region" description="Helical" evidence="1">
    <location>
        <begin position="45"/>
        <end position="64"/>
    </location>
</feature>
<evidence type="ECO:0000313" key="3">
    <source>
        <dbReference type="Proteomes" id="UP000050852"/>
    </source>
</evidence>
<feature type="transmembrane region" description="Helical" evidence="1">
    <location>
        <begin position="12"/>
        <end position="33"/>
    </location>
</feature>
<dbReference type="Proteomes" id="UP000050852">
    <property type="component" value="Unassembled WGS sequence"/>
</dbReference>
<protein>
    <submittedName>
        <fullName evidence="2">Uncharacterized protein</fullName>
    </submittedName>
</protein>